<feature type="region of interest" description="Disordered" evidence="1">
    <location>
        <begin position="95"/>
        <end position="146"/>
    </location>
</feature>
<feature type="signal peptide" evidence="3">
    <location>
        <begin position="1"/>
        <end position="19"/>
    </location>
</feature>
<feature type="compositionally biased region" description="Basic and acidic residues" evidence="1">
    <location>
        <begin position="137"/>
        <end position="146"/>
    </location>
</feature>
<evidence type="ECO:0000256" key="3">
    <source>
        <dbReference type="SAM" id="SignalP"/>
    </source>
</evidence>
<protein>
    <submittedName>
        <fullName evidence="4">Uncharacterized protein</fullName>
    </submittedName>
</protein>
<evidence type="ECO:0000256" key="1">
    <source>
        <dbReference type="SAM" id="MobiDB-lite"/>
    </source>
</evidence>
<dbReference type="Proteomes" id="UP000614601">
    <property type="component" value="Unassembled WGS sequence"/>
</dbReference>
<dbReference type="OrthoDB" id="5835495at2759"/>
<keyword evidence="3" id="KW-0732">Signal</keyword>
<keyword evidence="2" id="KW-0472">Membrane</keyword>
<dbReference type="Proteomes" id="UP000783686">
    <property type="component" value="Unassembled WGS sequence"/>
</dbReference>
<evidence type="ECO:0000313" key="5">
    <source>
        <dbReference type="Proteomes" id="UP000614601"/>
    </source>
</evidence>
<feature type="chain" id="PRO_5035595410" evidence="3">
    <location>
        <begin position="20"/>
        <end position="146"/>
    </location>
</feature>
<keyword evidence="2" id="KW-0812">Transmembrane</keyword>
<comment type="caution">
    <text evidence="4">The sequence shown here is derived from an EMBL/GenBank/DDBJ whole genome shotgun (WGS) entry which is preliminary data.</text>
</comment>
<feature type="compositionally biased region" description="Basic residues" evidence="1">
    <location>
        <begin position="101"/>
        <end position="110"/>
    </location>
</feature>
<keyword evidence="5" id="KW-1185">Reference proteome</keyword>
<name>A0A811L546_9BILA</name>
<sequence>MILTWILFIFGALIGVANGQQAYCWDPCTYNCPNRAPRLCPNEGIMTYYDCCQDGCCEFIKWPNLIFLVCIIFALLCGCGCCCFFLITDAQRRYKDEDAKRSRRWTKSQRRKDPHELDVSTIDSSRSPRAPPPPPRYYEHRRSTVV</sequence>
<dbReference type="AlphaFoldDB" id="A0A811L546"/>
<evidence type="ECO:0000313" key="4">
    <source>
        <dbReference type="EMBL" id="CAD5222839.1"/>
    </source>
</evidence>
<gene>
    <name evidence="4" type="ORF">BOKJ2_LOCUS9844</name>
</gene>
<proteinExistence type="predicted"/>
<organism evidence="4 5">
    <name type="scientific">Bursaphelenchus okinawaensis</name>
    <dbReference type="NCBI Taxonomy" id="465554"/>
    <lineage>
        <taxon>Eukaryota</taxon>
        <taxon>Metazoa</taxon>
        <taxon>Ecdysozoa</taxon>
        <taxon>Nematoda</taxon>
        <taxon>Chromadorea</taxon>
        <taxon>Rhabditida</taxon>
        <taxon>Tylenchina</taxon>
        <taxon>Tylenchomorpha</taxon>
        <taxon>Aphelenchoidea</taxon>
        <taxon>Aphelenchoididae</taxon>
        <taxon>Bursaphelenchus</taxon>
    </lineage>
</organism>
<accession>A0A811L546</accession>
<dbReference type="EMBL" id="CAJFCW020000005">
    <property type="protein sequence ID" value="CAG9116889.1"/>
    <property type="molecule type" value="Genomic_DNA"/>
</dbReference>
<evidence type="ECO:0000256" key="2">
    <source>
        <dbReference type="SAM" id="Phobius"/>
    </source>
</evidence>
<keyword evidence="2" id="KW-1133">Transmembrane helix</keyword>
<dbReference type="EMBL" id="CAJFDH010000005">
    <property type="protein sequence ID" value="CAD5222839.1"/>
    <property type="molecule type" value="Genomic_DNA"/>
</dbReference>
<feature type="transmembrane region" description="Helical" evidence="2">
    <location>
        <begin position="65"/>
        <end position="87"/>
    </location>
</feature>
<reference evidence="4" key="1">
    <citation type="submission" date="2020-09" db="EMBL/GenBank/DDBJ databases">
        <authorList>
            <person name="Kikuchi T."/>
        </authorList>
    </citation>
    <scope>NUCLEOTIDE SEQUENCE</scope>
    <source>
        <strain evidence="4">SH1</strain>
    </source>
</reference>